<organism evidence="2 3">
    <name type="scientific">Cerrena zonata</name>
    <dbReference type="NCBI Taxonomy" id="2478898"/>
    <lineage>
        <taxon>Eukaryota</taxon>
        <taxon>Fungi</taxon>
        <taxon>Dikarya</taxon>
        <taxon>Basidiomycota</taxon>
        <taxon>Agaricomycotina</taxon>
        <taxon>Agaricomycetes</taxon>
        <taxon>Polyporales</taxon>
        <taxon>Cerrenaceae</taxon>
        <taxon>Cerrena</taxon>
    </lineage>
</organism>
<gene>
    <name evidence="2" type="ORF">QCA50_020360</name>
</gene>
<dbReference type="InterPro" id="IPR001810">
    <property type="entry name" value="F-box_dom"/>
</dbReference>
<keyword evidence="3" id="KW-1185">Reference proteome</keyword>
<dbReference type="InterPro" id="IPR036047">
    <property type="entry name" value="F-box-like_dom_sf"/>
</dbReference>
<accession>A0AAW0F976</accession>
<proteinExistence type="predicted"/>
<evidence type="ECO:0000313" key="2">
    <source>
        <dbReference type="EMBL" id="KAK7676678.1"/>
    </source>
</evidence>
<dbReference type="SMART" id="SM00256">
    <property type="entry name" value="FBOX"/>
    <property type="match status" value="1"/>
</dbReference>
<protein>
    <recommendedName>
        <fullName evidence="1">F-box domain-containing protein</fullName>
    </recommendedName>
</protein>
<reference evidence="2 3" key="1">
    <citation type="submission" date="2022-09" db="EMBL/GenBank/DDBJ databases">
        <authorList>
            <person name="Palmer J.M."/>
        </authorList>
    </citation>
    <scope>NUCLEOTIDE SEQUENCE [LARGE SCALE GENOMIC DNA]</scope>
    <source>
        <strain evidence="2 3">DSM 7382</strain>
    </source>
</reference>
<dbReference type="Pfam" id="PF00646">
    <property type="entry name" value="F-box"/>
    <property type="match status" value="1"/>
</dbReference>
<sequence length="653" mass="76083">MERPDETVYVCSRTGSLQDLPLDILFGIIGHLNPGDLLNLSRISKPFRDLLISPDSSFLWRDSRKNVPHLPGRPSFLSEPAYANLLFDYHCHNCLRAKVRVVYWEVGARYCSNCGETFFHNSDSIQVDLISFNENALFPIPDELISDIYNNSTALFRHKPTIEKLKKQWAGLVSDDQCKEAINEYRIWKDERIEFAQACKAWQSRCKDELTEKRRQMRKDKMEEVGRRLEKLGYGEDFKFSNRFYSVESHPLWKIPHIKQSKPWTDGAWKKMEGKILEVMDIPRTDRFFEIRKTAIKPRAQLLEDVLVSWRLSVGIVSPHTRDLLLIPEVRSLIDVPPNGKGSEAIPVTREDLEKLEPVFYRYLREWKQEQLETIAKLVSVSFELPLSTSLFSLAVSQYFLCSTCCDTIAFPDVLLHRCLHGQRFSYWDHKDTYESVINNLTYSSNMPTLECIVLADDLQNVIVAYGQDPRTATADEMDALDVRLECIPCQSDGVFDAFNWRQAWKHYRFTHNSYYHYRKPPSWRQVASTYLPLIKELESNLISNSNVEWEKRGWFSAHCPKMLNFDSWYCFTKYDKYAELISHLTTVHITHDPTGDDHYSNPWWVENYATMHYVSLIWQTPVSRQLQLKLAKGEAKIIDLLTGTVPVNASSL</sequence>
<evidence type="ECO:0000259" key="1">
    <source>
        <dbReference type="PROSITE" id="PS50181"/>
    </source>
</evidence>
<dbReference type="Proteomes" id="UP001385951">
    <property type="component" value="Unassembled WGS sequence"/>
</dbReference>
<feature type="domain" description="F-box" evidence="1">
    <location>
        <begin position="14"/>
        <end position="63"/>
    </location>
</feature>
<dbReference type="EMBL" id="JASBNA010000108">
    <property type="protein sequence ID" value="KAK7676678.1"/>
    <property type="molecule type" value="Genomic_DNA"/>
</dbReference>
<comment type="caution">
    <text evidence="2">The sequence shown here is derived from an EMBL/GenBank/DDBJ whole genome shotgun (WGS) entry which is preliminary data.</text>
</comment>
<evidence type="ECO:0000313" key="3">
    <source>
        <dbReference type="Proteomes" id="UP001385951"/>
    </source>
</evidence>
<name>A0AAW0F976_9APHY</name>
<dbReference type="AlphaFoldDB" id="A0AAW0F976"/>
<dbReference type="PROSITE" id="PS50181">
    <property type="entry name" value="FBOX"/>
    <property type="match status" value="1"/>
</dbReference>
<dbReference type="SUPFAM" id="SSF81383">
    <property type="entry name" value="F-box domain"/>
    <property type="match status" value="1"/>
</dbReference>